<organism evidence="6 7">
    <name type="scientific">Methylophilus luteus</name>
    <dbReference type="NCBI Taxonomy" id="640108"/>
    <lineage>
        <taxon>Bacteria</taxon>
        <taxon>Pseudomonadati</taxon>
        <taxon>Pseudomonadota</taxon>
        <taxon>Betaproteobacteria</taxon>
        <taxon>Nitrosomonadales</taxon>
        <taxon>Methylophilaceae</taxon>
        <taxon>Methylophilus</taxon>
    </lineage>
</organism>
<dbReference type="CDD" id="cd16098">
    <property type="entry name" value="FliS"/>
    <property type="match status" value="1"/>
</dbReference>
<sequence>MFGMKQSGINAYANVGLETGVVDASPLKLTVMLYEGAITACIHAQQAIGQGDIIKKGECLTKAVSIIDNGLRSSLDKRAGGQIASNLDELYQYMTRTLMQASLRLDVKKVNEIQQLLMELKSAWEALEKAGASKAAPASAPFNTLVAQKAQSIPAVNTNRLAVAGV</sequence>
<gene>
    <name evidence="6" type="primary">fliS</name>
    <name evidence="6" type="ORF">ACFQ1Z_02125</name>
</gene>
<dbReference type="NCBIfam" id="TIGR00208">
    <property type="entry name" value="fliS"/>
    <property type="match status" value="1"/>
</dbReference>
<dbReference type="Pfam" id="PF02561">
    <property type="entry name" value="FliS"/>
    <property type="match status" value="1"/>
</dbReference>
<proteinExistence type="inferred from homology"/>
<dbReference type="InterPro" id="IPR003713">
    <property type="entry name" value="FliS"/>
</dbReference>
<evidence type="ECO:0000256" key="5">
    <source>
        <dbReference type="ARBA" id="ARBA00023186"/>
    </source>
</evidence>
<dbReference type="SUPFAM" id="SSF101116">
    <property type="entry name" value="Flagellar export chaperone FliS"/>
    <property type="match status" value="1"/>
</dbReference>
<accession>A0ABW3F1N6</accession>
<dbReference type="Proteomes" id="UP001597128">
    <property type="component" value="Unassembled WGS sequence"/>
</dbReference>
<dbReference type="InterPro" id="IPR036584">
    <property type="entry name" value="FliS_sf"/>
</dbReference>
<comment type="similarity">
    <text evidence="2">Belongs to the FliS family.</text>
</comment>
<reference evidence="7" key="1">
    <citation type="journal article" date="2019" name="Int. J. Syst. Evol. Microbiol.">
        <title>The Global Catalogue of Microorganisms (GCM) 10K type strain sequencing project: providing services to taxonomists for standard genome sequencing and annotation.</title>
        <authorList>
            <consortium name="The Broad Institute Genomics Platform"/>
            <consortium name="The Broad Institute Genome Sequencing Center for Infectious Disease"/>
            <person name="Wu L."/>
            <person name="Ma J."/>
        </authorList>
    </citation>
    <scope>NUCLEOTIDE SEQUENCE [LARGE SCALE GENOMIC DNA]</scope>
    <source>
        <strain evidence="7">CCUG 58412</strain>
    </source>
</reference>
<dbReference type="EMBL" id="JBHTKB010000001">
    <property type="protein sequence ID" value="MFD0912332.1"/>
    <property type="molecule type" value="Genomic_DNA"/>
</dbReference>
<evidence type="ECO:0000313" key="6">
    <source>
        <dbReference type="EMBL" id="MFD0912332.1"/>
    </source>
</evidence>
<keyword evidence="3" id="KW-0963">Cytoplasm</keyword>
<keyword evidence="7" id="KW-1185">Reference proteome</keyword>
<keyword evidence="4" id="KW-1005">Bacterial flagellum biogenesis</keyword>
<protein>
    <submittedName>
        <fullName evidence="6">Flagellar export chaperone FliS</fullName>
    </submittedName>
</protein>
<comment type="caution">
    <text evidence="6">The sequence shown here is derived from an EMBL/GenBank/DDBJ whole genome shotgun (WGS) entry which is preliminary data.</text>
</comment>
<comment type="subcellular location">
    <subcellularLocation>
        <location evidence="1">Cytoplasm</location>
        <location evidence="1">Cytosol</location>
    </subcellularLocation>
</comment>
<evidence type="ECO:0000256" key="4">
    <source>
        <dbReference type="ARBA" id="ARBA00022795"/>
    </source>
</evidence>
<keyword evidence="6" id="KW-0966">Cell projection</keyword>
<dbReference type="Gene3D" id="1.20.120.340">
    <property type="entry name" value="Flagellar protein FliS"/>
    <property type="match status" value="1"/>
</dbReference>
<evidence type="ECO:0000256" key="1">
    <source>
        <dbReference type="ARBA" id="ARBA00004514"/>
    </source>
</evidence>
<evidence type="ECO:0000313" key="7">
    <source>
        <dbReference type="Proteomes" id="UP001597128"/>
    </source>
</evidence>
<evidence type="ECO:0000256" key="3">
    <source>
        <dbReference type="ARBA" id="ARBA00022490"/>
    </source>
</evidence>
<keyword evidence="6" id="KW-0282">Flagellum</keyword>
<evidence type="ECO:0000256" key="2">
    <source>
        <dbReference type="ARBA" id="ARBA00008787"/>
    </source>
</evidence>
<dbReference type="PANTHER" id="PTHR34773">
    <property type="entry name" value="FLAGELLAR SECRETION CHAPERONE FLIS"/>
    <property type="match status" value="1"/>
</dbReference>
<dbReference type="PANTHER" id="PTHR34773:SF1">
    <property type="entry name" value="FLAGELLAR SECRETION CHAPERONE FLIS"/>
    <property type="match status" value="1"/>
</dbReference>
<name>A0ABW3F1N6_9PROT</name>
<dbReference type="RefSeq" id="WP_379055164.1">
    <property type="nucleotide sequence ID" value="NZ_JBHTKB010000001.1"/>
</dbReference>
<keyword evidence="6" id="KW-0969">Cilium</keyword>
<keyword evidence="5" id="KW-0143">Chaperone</keyword>